<dbReference type="PANTHER" id="PTHR35008">
    <property type="entry name" value="BLL4482 PROTEIN-RELATED"/>
    <property type="match status" value="1"/>
</dbReference>
<sequence precursor="true">MSKNENSIYNKALLFSIVAAITVLIGTIATVFVPMFTSGMHPKVDGLKPYTALQLAGRDIYQAEGCVNCHTQTVRPLKADVLRYGAYSKAGEFAYDRPFLWGSKRTGPDLARIGGKYPDEWHIQHFESPQAFYPKSNMPPYPWLKEKPVNVKETLARMDALSFPYTDEEAAELADLTQLDAIVAYMQVIGTAIEKEAVITVDYDSVPETSPLSGNADAVVLGQNLYKAECAGCHGQNAEGNIGASLVDYSMGELPDNDTYVTIANGFEGAMPGYASKFSQDKIWAIVEYINSLRN</sequence>
<evidence type="ECO:0000313" key="9">
    <source>
        <dbReference type="EMBL" id="ADD68308.1"/>
    </source>
</evidence>
<dbReference type="GO" id="GO:0020037">
    <property type="term" value="F:heme binding"/>
    <property type="evidence" value="ECO:0007669"/>
    <property type="project" value="InterPro"/>
</dbReference>
<dbReference type="InterPro" id="IPR036909">
    <property type="entry name" value="Cyt_c-like_dom_sf"/>
</dbReference>
<dbReference type="GO" id="GO:0005506">
    <property type="term" value="F:iron ion binding"/>
    <property type="evidence" value="ECO:0007669"/>
    <property type="project" value="InterPro"/>
</dbReference>
<dbReference type="NCBIfam" id="TIGR00781">
    <property type="entry name" value="ccoO"/>
    <property type="match status" value="1"/>
</dbReference>
<evidence type="ECO:0000256" key="3">
    <source>
        <dbReference type="ARBA" id="ARBA00022723"/>
    </source>
</evidence>
<dbReference type="RefSeq" id="WP_013010822.1">
    <property type="nucleotide sequence ID" value="NC_013943.1"/>
</dbReference>
<keyword evidence="3 6" id="KW-0479">Metal-binding</keyword>
<protein>
    <submittedName>
        <fullName evidence="9">Cytochrome c oxidase, cbb3-type, subunit II</fullName>
    </submittedName>
</protein>
<dbReference type="InParanoid" id="D4H8F9"/>
<dbReference type="NCBIfam" id="NF011055">
    <property type="entry name" value="PRK14487.1"/>
    <property type="match status" value="1"/>
</dbReference>
<keyword evidence="7" id="KW-0812">Transmembrane</keyword>
<feature type="domain" description="Cytochrome c" evidence="8">
    <location>
        <begin position="217"/>
        <end position="294"/>
    </location>
</feature>
<dbReference type="AlphaFoldDB" id="D4H8F9"/>
<dbReference type="eggNOG" id="COG2993">
    <property type="taxonomic scope" value="Bacteria"/>
</dbReference>
<dbReference type="InterPro" id="IPR008168">
    <property type="entry name" value="Cyt_C_IC"/>
</dbReference>
<evidence type="ECO:0000256" key="2">
    <source>
        <dbReference type="ARBA" id="ARBA00022617"/>
    </source>
</evidence>
<keyword evidence="10" id="KW-1185">Reference proteome</keyword>
<keyword evidence="5 6" id="KW-0408">Iron</keyword>
<dbReference type="PRINTS" id="PR00605">
    <property type="entry name" value="CYTCHROMECIC"/>
</dbReference>
<evidence type="ECO:0000256" key="5">
    <source>
        <dbReference type="ARBA" id="ARBA00023004"/>
    </source>
</evidence>
<dbReference type="PROSITE" id="PS51007">
    <property type="entry name" value="CYTC"/>
    <property type="match status" value="2"/>
</dbReference>
<proteinExistence type="predicted"/>
<keyword evidence="1" id="KW-0813">Transport</keyword>
<keyword evidence="4" id="KW-0249">Electron transport</keyword>
<dbReference type="HOGENOM" id="CLU_050647_0_0_0"/>
<dbReference type="Proteomes" id="UP000002012">
    <property type="component" value="Chromosome"/>
</dbReference>
<dbReference type="PANTHER" id="PTHR35008:SF8">
    <property type="entry name" value="ALCOHOL DEHYDROGENASE CYTOCHROME C SUBUNIT"/>
    <property type="match status" value="1"/>
</dbReference>
<evidence type="ECO:0000313" key="10">
    <source>
        <dbReference type="Proteomes" id="UP000002012"/>
    </source>
</evidence>
<name>D4H8F9_DENA2</name>
<reference evidence="9 10" key="1">
    <citation type="journal article" date="2010" name="Stand. Genomic Sci.">
        <title>Complete genome sequence of Denitrovibrio acetiphilus type strain (N2460).</title>
        <authorList>
            <person name="Kiss H."/>
            <person name="Lang E."/>
            <person name="Lapidus A."/>
            <person name="Copeland A."/>
            <person name="Nolan M."/>
            <person name="Glavina Del Rio T."/>
            <person name="Chen F."/>
            <person name="Lucas S."/>
            <person name="Tice H."/>
            <person name="Cheng J.F."/>
            <person name="Han C."/>
            <person name="Goodwin L."/>
            <person name="Pitluck S."/>
            <person name="Liolios K."/>
            <person name="Pati A."/>
            <person name="Ivanova N."/>
            <person name="Mavromatis K."/>
            <person name="Chen A."/>
            <person name="Palaniappan K."/>
            <person name="Land M."/>
            <person name="Hauser L."/>
            <person name="Chang Y.J."/>
            <person name="Jeffries C.D."/>
            <person name="Detter J.C."/>
            <person name="Brettin T."/>
            <person name="Spring S."/>
            <person name="Rohde M."/>
            <person name="Goker M."/>
            <person name="Woyke T."/>
            <person name="Bristow J."/>
            <person name="Eisen J.A."/>
            <person name="Markowitz V."/>
            <person name="Hugenholtz P."/>
            <person name="Kyrpides N.C."/>
            <person name="Klenk H.P."/>
        </authorList>
    </citation>
    <scope>NUCLEOTIDE SEQUENCE [LARGE SCALE GENOMIC DNA]</scope>
    <source>
        <strain evidence="10">DSM 12809 / NBRC 114555 / N2460</strain>
    </source>
</reference>
<keyword evidence="7" id="KW-1133">Transmembrane helix</keyword>
<accession>D4H8F9</accession>
<keyword evidence="7" id="KW-0472">Membrane</keyword>
<evidence type="ECO:0000259" key="8">
    <source>
        <dbReference type="PROSITE" id="PS51007"/>
    </source>
</evidence>
<evidence type="ECO:0000256" key="7">
    <source>
        <dbReference type="SAM" id="Phobius"/>
    </source>
</evidence>
<dbReference type="STRING" id="522772.Dacet_1539"/>
<dbReference type="KEGG" id="dap:Dacet_1539"/>
<dbReference type="Pfam" id="PF02433">
    <property type="entry name" value="FixO"/>
    <property type="match status" value="1"/>
</dbReference>
<feature type="transmembrane region" description="Helical" evidence="7">
    <location>
        <begin position="12"/>
        <end position="36"/>
    </location>
</feature>
<dbReference type="Gene3D" id="1.10.760.10">
    <property type="entry name" value="Cytochrome c-like domain"/>
    <property type="match status" value="2"/>
</dbReference>
<dbReference type="Pfam" id="PF13442">
    <property type="entry name" value="Cytochrome_CBB3"/>
    <property type="match status" value="1"/>
</dbReference>
<dbReference type="InterPro" id="IPR003468">
    <property type="entry name" value="Cyt_c_oxidase_monohaem-su/FixO"/>
</dbReference>
<evidence type="ECO:0000256" key="4">
    <source>
        <dbReference type="ARBA" id="ARBA00022982"/>
    </source>
</evidence>
<dbReference type="PaxDb" id="522772-Dacet_1539"/>
<dbReference type="GO" id="GO:0009055">
    <property type="term" value="F:electron transfer activity"/>
    <property type="evidence" value="ECO:0007669"/>
    <property type="project" value="InterPro"/>
</dbReference>
<dbReference type="SUPFAM" id="SSF46626">
    <property type="entry name" value="Cytochrome c"/>
    <property type="match status" value="2"/>
</dbReference>
<keyword evidence="2 6" id="KW-0349">Heme</keyword>
<dbReference type="InterPro" id="IPR009056">
    <property type="entry name" value="Cyt_c-like_dom"/>
</dbReference>
<gene>
    <name evidence="9" type="ordered locus">Dacet_1539</name>
</gene>
<evidence type="ECO:0000256" key="1">
    <source>
        <dbReference type="ARBA" id="ARBA00022448"/>
    </source>
</evidence>
<dbReference type="EMBL" id="CP001968">
    <property type="protein sequence ID" value="ADD68308.1"/>
    <property type="molecule type" value="Genomic_DNA"/>
</dbReference>
<dbReference type="eggNOG" id="COG2010">
    <property type="taxonomic scope" value="Bacteria"/>
</dbReference>
<dbReference type="OrthoDB" id="9805440at2"/>
<dbReference type="NCBIfam" id="NF011054">
    <property type="entry name" value="PRK14486.1"/>
    <property type="match status" value="1"/>
</dbReference>
<dbReference type="InterPro" id="IPR051459">
    <property type="entry name" value="Cytochrome_c-type_DH"/>
</dbReference>
<feature type="domain" description="Cytochrome c" evidence="8">
    <location>
        <begin position="52"/>
        <end position="181"/>
    </location>
</feature>
<organism evidence="9 10">
    <name type="scientific">Denitrovibrio acetiphilus (strain DSM 12809 / NBRC 114555 / N2460)</name>
    <dbReference type="NCBI Taxonomy" id="522772"/>
    <lineage>
        <taxon>Bacteria</taxon>
        <taxon>Pseudomonadati</taxon>
        <taxon>Deferribacterota</taxon>
        <taxon>Deferribacteres</taxon>
        <taxon>Deferribacterales</taxon>
        <taxon>Geovibrionaceae</taxon>
        <taxon>Denitrovibrio</taxon>
    </lineage>
</organism>
<evidence type="ECO:0000256" key="6">
    <source>
        <dbReference type="PROSITE-ProRule" id="PRU00433"/>
    </source>
</evidence>